<dbReference type="PANTHER" id="PTHR13952:SF6">
    <property type="entry name" value="U11_U12 SMALL NUCLEAR RIBONUCLEOPROTEIN 35 KDA PROTEIN"/>
    <property type="match status" value="1"/>
</dbReference>
<evidence type="ECO:0000313" key="4">
    <source>
        <dbReference type="EMBL" id="ODQ48455.1"/>
    </source>
</evidence>
<feature type="region of interest" description="Disordered" evidence="3">
    <location>
        <begin position="49"/>
        <end position="83"/>
    </location>
</feature>
<dbReference type="STRING" id="763406.A0A1E3NQW6"/>
<evidence type="ECO:0008006" key="6">
    <source>
        <dbReference type="Google" id="ProtNLM"/>
    </source>
</evidence>
<evidence type="ECO:0000256" key="2">
    <source>
        <dbReference type="ARBA" id="ARBA00023242"/>
    </source>
</evidence>
<feature type="compositionally biased region" description="Basic and acidic residues" evidence="3">
    <location>
        <begin position="74"/>
        <end position="83"/>
    </location>
</feature>
<dbReference type="InterPro" id="IPR012677">
    <property type="entry name" value="Nucleotide-bd_a/b_plait_sf"/>
</dbReference>
<feature type="compositionally biased region" description="Polar residues" evidence="3">
    <location>
        <begin position="60"/>
        <end position="72"/>
    </location>
</feature>
<dbReference type="GO" id="GO:0071011">
    <property type="term" value="C:precatalytic spliceosome"/>
    <property type="evidence" value="ECO:0007669"/>
    <property type="project" value="TreeGrafter"/>
</dbReference>
<dbReference type="PANTHER" id="PTHR13952">
    <property type="entry name" value="U1 SMALL NUCLEAR RIBONUCLEOPROTEIN 70 KD"/>
    <property type="match status" value="1"/>
</dbReference>
<dbReference type="GO" id="GO:0003729">
    <property type="term" value="F:mRNA binding"/>
    <property type="evidence" value="ECO:0007669"/>
    <property type="project" value="TreeGrafter"/>
</dbReference>
<proteinExistence type="predicted"/>
<sequence>MSTEKIFEPTVPIQRFKNTVPPQVRLGTFEIRHSGLADFTGALKEYHREQQTHAGAAGPNQPSGRGARSTQSREQVEQRRQEAVISYEERKGSAAQQFGDPYCTVFVAHLAPDTTQDDVAAAVRAVLPDLPATLPHVALVRRRARRAYAFVTLGSRADARQLLSLGRLDVLGRRVVLDVERGRIVKNWLPKRLRKR</sequence>
<dbReference type="InterPro" id="IPR035979">
    <property type="entry name" value="RBD_domain_sf"/>
</dbReference>
<evidence type="ECO:0000313" key="5">
    <source>
        <dbReference type="Proteomes" id="UP000094455"/>
    </source>
</evidence>
<organism evidence="4 5">
    <name type="scientific">Pichia membranifaciens NRRL Y-2026</name>
    <dbReference type="NCBI Taxonomy" id="763406"/>
    <lineage>
        <taxon>Eukaryota</taxon>
        <taxon>Fungi</taxon>
        <taxon>Dikarya</taxon>
        <taxon>Ascomycota</taxon>
        <taxon>Saccharomycotina</taxon>
        <taxon>Pichiomycetes</taxon>
        <taxon>Pichiales</taxon>
        <taxon>Pichiaceae</taxon>
        <taxon>Pichia</taxon>
    </lineage>
</organism>
<dbReference type="RefSeq" id="XP_019019568.1">
    <property type="nucleotide sequence ID" value="XM_019160192.1"/>
</dbReference>
<dbReference type="EMBL" id="KV454001">
    <property type="protein sequence ID" value="ODQ48455.1"/>
    <property type="molecule type" value="Genomic_DNA"/>
</dbReference>
<keyword evidence="2" id="KW-0539">Nucleus</keyword>
<protein>
    <recommendedName>
        <fullName evidence="6">RRM domain-containing protein</fullName>
    </recommendedName>
</protein>
<keyword evidence="5" id="KW-1185">Reference proteome</keyword>
<dbReference type="AlphaFoldDB" id="A0A1E3NQW6"/>
<accession>A0A1E3NQW6</accession>
<evidence type="ECO:0000256" key="1">
    <source>
        <dbReference type="ARBA" id="ARBA00004123"/>
    </source>
</evidence>
<dbReference type="Proteomes" id="UP000094455">
    <property type="component" value="Unassembled WGS sequence"/>
</dbReference>
<dbReference type="GO" id="GO:0017069">
    <property type="term" value="F:snRNA binding"/>
    <property type="evidence" value="ECO:0007669"/>
    <property type="project" value="TreeGrafter"/>
</dbReference>
<gene>
    <name evidence="4" type="ORF">PICMEDRAFT_14027</name>
</gene>
<comment type="subcellular location">
    <subcellularLocation>
        <location evidence="1">Nucleus</location>
    </subcellularLocation>
</comment>
<dbReference type="SUPFAM" id="SSF54928">
    <property type="entry name" value="RNA-binding domain, RBD"/>
    <property type="match status" value="1"/>
</dbReference>
<dbReference type="Gene3D" id="3.30.70.330">
    <property type="match status" value="1"/>
</dbReference>
<dbReference type="GeneID" id="30176879"/>
<name>A0A1E3NQW6_9ASCO</name>
<dbReference type="InterPro" id="IPR051183">
    <property type="entry name" value="U1_U11-U12_snRNP_70-35kDa"/>
</dbReference>
<reference evidence="4 5" key="1">
    <citation type="journal article" date="2016" name="Proc. Natl. Acad. Sci. U.S.A.">
        <title>Comparative genomics of biotechnologically important yeasts.</title>
        <authorList>
            <person name="Riley R."/>
            <person name="Haridas S."/>
            <person name="Wolfe K.H."/>
            <person name="Lopes M.R."/>
            <person name="Hittinger C.T."/>
            <person name="Goeker M."/>
            <person name="Salamov A.A."/>
            <person name="Wisecaver J.H."/>
            <person name="Long T.M."/>
            <person name="Calvey C.H."/>
            <person name="Aerts A.L."/>
            <person name="Barry K.W."/>
            <person name="Choi C."/>
            <person name="Clum A."/>
            <person name="Coughlan A.Y."/>
            <person name="Deshpande S."/>
            <person name="Douglass A.P."/>
            <person name="Hanson S.J."/>
            <person name="Klenk H.-P."/>
            <person name="LaButti K.M."/>
            <person name="Lapidus A."/>
            <person name="Lindquist E.A."/>
            <person name="Lipzen A.M."/>
            <person name="Meier-Kolthoff J.P."/>
            <person name="Ohm R.A."/>
            <person name="Otillar R.P."/>
            <person name="Pangilinan J.L."/>
            <person name="Peng Y."/>
            <person name="Rokas A."/>
            <person name="Rosa C.A."/>
            <person name="Scheuner C."/>
            <person name="Sibirny A.A."/>
            <person name="Slot J.C."/>
            <person name="Stielow J.B."/>
            <person name="Sun H."/>
            <person name="Kurtzman C.P."/>
            <person name="Blackwell M."/>
            <person name="Grigoriev I.V."/>
            <person name="Jeffries T.W."/>
        </authorList>
    </citation>
    <scope>NUCLEOTIDE SEQUENCE [LARGE SCALE GENOMIC DNA]</scope>
    <source>
        <strain evidence="4 5">NRRL Y-2026</strain>
    </source>
</reference>
<evidence type="ECO:0000256" key="3">
    <source>
        <dbReference type="SAM" id="MobiDB-lite"/>
    </source>
</evidence>
<dbReference type="GO" id="GO:0000398">
    <property type="term" value="P:mRNA splicing, via spliceosome"/>
    <property type="evidence" value="ECO:0007669"/>
    <property type="project" value="TreeGrafter"/>
</dbReference>